<dbReference type="EMBL" id="GDJX01005460">
    <property type="protein sequence ID" value="JAT62476.1"/>
    <property type="molecule type" value="Transcribed_RNA"/>
</dbReference>
<dbReference type="FunFam" id="1.25.40.10:FF:000790">
    <property type="entry name" value="Pentatricopeptide repeat-containing protein"/>
    <property type="match status" value="1"/>
</dbReference>
<dbReference type="GO" id="GO:0003723">
    <property type="term" value="F:RNA binding"/>
    <property type="evidence" value="ECO:0007669"/>
    <property type="project" value="InterPro"/>
</dbReference>
<feature type="repeat" description="PPR" evidence="2">
    <location>
        <begin position="125"/>
        <end position="159"/>
    </location>
</feature>
<evidence type="ECO:0000256" key="1">
    <source>
        <dbReference type="ARBA" id="ARBA00022737"/>
    </source>
</evidence>
<accession>A0A1D1Z6H6</accession>
<reference evidence="3" key="1">
    <citation type="submission" date="2015-07" db="EMBL/GenBank/DDBJ databases">
        <title>Transcriptome Assembly of Anthurium amnicola.</title>
        <authorList>
            <person name="Suzuki J."/>
        </authorList>
    </citation>
    <scope>NUCLEOTIDE SEQUENCE</scope>
</reference>
<proteinExistence type="predicted"/>
<dbReference type="Pfam" id="PF13041">
    <property type="entry name" value="PPR_2"/>
    <property type="match status" value="1"/>
</dbReference>
<dbReference type="InterPro" id="IPR002885">
    <property type="entry name" value="PPR_rpt"/>
</dbReference>
<dbReference type="AlphaFoldDB" id="A0A1D1Z6H6"/>
<name>A0A1D1Z6H6_9ARAE</name>
<feature type="repeat" description="PPR" evidence="2">
    <location>
        <begin position="294"/>
        <end position="329"/>
    </location>
</feature>
<feature type="repeat" description="PPR" evidence="2">
    <location>
        <begin position="259"/>
        <end position="293"/>
    </location>
</feature>
<dbReference type="Gene3D" id="1.25.40.10">
    <property type="entry name" value="Tetratricopeptide repeat domain"/>
    <property type="match status" value="3"/>
</dbReference>
<feature type="repeat" description="PPR" evidence="2">
    <location>
        <begin position="330"/>
        <end position="360"/>
    </location>
</feature>
<sequence>MGLFRSHQFGCLPNQAWSSPPLSLRCALLAIRSASTPQEAMCLYKLAVLNAAQTRVHHLGSHAAVFTLKACSHLRSLPFVRHFHAHLLKAGHHSHVYVATALLHGYVLASFRDACLLFDEIPNRNIVTVNTMISGYAKQGNVDRARSVFDEMPERDIASWSAMIGGYIGQGRLAQALQLFRELMWKEKLRPDQLTLVTLLSCCATTASMRLLGKSIHAYTEKNGLELNMQLGTALIDMYAKSGYLRSAFSIFERMPERNVMPWSAMICGLALHGCGEEAIALFESMKKAGVRPNEITFTGVLNACCHAGLVEEGRRNFRIMTEQFGIEPGVHHYGCMVDLLGKSGKLDEAYELVKKMKVEPNVVILTSLLASCKVHRSFEIAERLIGQVLEMVNPDEHGGVYTLISDLYALGGKWNDVERVRTLMDRVQVKKKRGSSAIQMADFHLYPIHRIMELLESKKFIKI</sequence>
<dbReference type="InterPro" id="IPR011990">
    <property type="entry name" value="TPR-like_helical_dom_sf"/>
</dbReference>
<protein>
    <submittedName>
        <fullName evidence="3">Pentatricopeptide repeat-containing protein At1g33350</fullName>
    </submittedName>
</protein>
<evidence type="ECO:0000313" key="3">
    <source>
        <dbReference type="EMBL" id="JAT62476.1"/>
    </source>
</evidence>
<dbReference type="PROSITE" id="PS51375">
    <property type="entry name" value="PPR"/>
    <property type="match status" value="4"/>
</dbReference>
<evidence type="ECO:0000256" key="2">
    <source>
        <dbReference type="PROSITE-ProRule" id="PRU00708"/>
    </source>
</evidence>
<dbReference type="GO" id="GO:0009451">
    <property type="term" value="P:RNA modification"/>
    <property type="evidence" value="ECO:0007669"/>
    <property type="project" value="InterPro"/>
</dbReference>
<dbReference type="InterPro" id="IPR046848">
    <property type="entry name" value="E_motif"/>
</dbReference>
<keyword evidence="1" id="KW-0677">Repeat</keyword>
<dbReference type="FunFam" id="1.25.40.10:FF:000348">
    <property type="entry name" value="Pentatricopeptide repeat-containing protein chloroplastic"/>
    <property type="match status" value="1"/>
</dbReference>
<dbReference type="PANTHER" id="PTHR47926">
    <property type="entry name" value="PENTATRICOPEPTIDE REPEAT-CONTAINING PROTEIN"/>
    <property type="match status" value="1"/>
</dbReference>
<organism evidence="3">
    <name type="scientific">Anthurium amnicola</name>
    <dbReference type="NCBI Taxonomy" id="1678845"/>
    <lineage>
        <taxon>Eukaryota</taxon>
        <taxon>Viridiplantae</taxon>
        <taxon>Streptophyta</taxon>
        <taxon>Embryophyta</taxon>
        <taxon>Tracheophyta</taxon>
        <taxon>Spermatophyta</taxon>
        <taxon>Magnoliopsida</taxon>
        <taxon>Liliopsida</taxon>
        <taxon>Araceae</taxon>
        <taxon>Pothoideae</taxon>
        <taxon>Potheae</taxon>
        <taxon>Anthurium</taxon>
    </lineage>
</organism>
<dbReference type="Pfam" id="PF20431">
    <property type="entry name" value="E_motif"/>
    <property type="match status" value="1"/>
</dbReference>
<dbReference type="PANTHER" id="PTHR47926:SF452">
    <property type="entry name" value="PENTATRICOPEPTIDE REPEAT-CONTAINING PROTEIN"/>
    <property type="match status" value="1"/>
</dbReference>
<gene>
    <name evidence="3" type="primary">PCMP-E57_1</name>
    <name evidence="3" type="ORF">g.31078</name>
</gene>
<dbReference type="Pfam" id="PF12854">
    <property type="entry name" value="PPR_1"/>
    <property type="match status" value="1"/>
</dbReference>
<dbReference type="NCBIfam" id="TIGR00756">
    <property type="entry name" value="PPR"/>
    <property type="match status" value="6"/>
</dbReference>
<dbReference type="Pfam" id="PF01535">
    <property type="entry name" value="PPR"/>
    <property type="match status" value="3"/>
</dbReference>
<dbReference type="InterPro" id="IPR046960">
    <property type="entry name" value="PPR_At4g14850-like_plant"/>
</dbReference>